<reference evidence="4" key="1">
    <citation type="submission" date="2022-12" db="EMBL/GenBank/DDBJ databases">
        <title>Chromosome-level genome assembly of the bean flower thrips Megalurothrips usitatus.</title>
        <authorList>
            <person name="Ma L."/>
            <person name="Liu Q."/>
            <person name="Li H."/>
            <person name="Cai W."/>
        </authorList>
    </citation>
    <scope>NUCLEOTIDE SEQUENCE</scope>
    <source>
        <strain evidence="4">Cailab_2022a</strain>
    </source>
</reference>
<organism evidence="4 5">
    <name type="scientific">Megalurothrips usitatus</name>
    <name type="common">bean blossom thrips</name>
    <dbReference type="NCBI Taxonomy" id="439358"/>
    <lineage>
        <taxon>Eukaryota</taxon>
        <taxon>Metazoa</taxon>
        <taxon>Ecdysozoa</taxon>
        <taxon>Arthropoda</taxon>
        <taxon>Hexapoda</taxon>
        <taxon>Insecta</taxon>
        <taxon>Pterygota</taxon>
        <taxon>Neoptera</taxon>
        <taxon>Paraneoptera</taxon>
        <taxon>Thysanoptera</taxon>
        <taxon>Terebrantia</taxon>
        <taxon>Thripoidea</taxon>
        <taxon>Thripidae</taxon>
        <taxon>Megalurothrips</taxon>
    </lineage>
</organism>
<feature type="compositionally biased region" description="Basic and acidic residues" evidence="3">
    <location>
        <begin position="579"/>
        <end position="596"/>
    </location>
</feature>
<feature type="region of interest" description="Disordered" evidence="3">
    <location>
        <begin position="575"/>
        <end position="596"/>
    </location>
</feature>
<evidence type="ECO:0000256" key="1">
    <source>
        <dbReference type="ARBA" id="ARBA00004201"/>
    </source>
</evidence>
<name>A0AAV7XUE4_9NEOP</name>
<dbReference type="InterPro" id="IPR039900">
    <property type="entry name" value="Pat1-like"/>
</dbReference>
<evidence type="ECO:0000256" key="2">
    <source>
        <dbReference type="ARBA" id="ARBA00022490"/>
    </source>
</evidence>
<dbReference type="GO" id="GO:0003723">
    <property type="term" value="F:RNA binding"/>
    <property type="evidence" value="ECO:0007669"/>
    <property type="project" value="TreeGrafter"/>
</dbReference>
<feature type="compositionally biased region" description="Basic and acidic residues" evidence="3">
    <location>
        <begin position="449"/>
        <end position="486"/>
    </location>
</feature>
<dbReference type="Proteomes" id="UP001075354">
    <property type="component" value="Chromosome 5"/>
</dbReference>
<proteinExistence type="predicted"/>
<comment type="caution">
    <text evidence="4">The sequence shown here is derived from an EMBL/GenBank/DDBJ whole genome shotgun (WGS) entry which is preliminary data.</text>
</comment>
<evidence type="ECO:0008006" key="6">
    <source>
        <dbReference type="Google" id="ProtNLM"/>
    </source>
</evidence>
<dbReference type="GO" id="GO:0033962">
    <property type="term" value="P:P-body assembly"/>
    <property type="evidence" value="ECO:0007669"/>
    <property type="project" value="TreeGrafter"/>
</dbReference>
<sequence length="823" mass="91884">MAVRSCFLKYCVRRLDFQWTLCLLARFLCAICLDYLSHVDCSLFPLIAQAGIEDDAANGPENEEEAYDALNDETFGTAIEDDWEQGHEHLTKITDTSRWKDDYNDVNHNDDLRVGNGQDHLEASLSQLVLEDNDDDTIHRRTTASRLPHSNLALYPDSPSALRNSVWAVGKHDGPLSASSPIRSRSNLPQGVKSVCTVEELERNLMQMRSGNVGAPGLPPPPGLGNPSPGGALRLEDLERKITQSTPQNRLNLVTDLQSRLPPGLGRGNLLNALQNQRLMGAPGHVEAPKVPLQQLPLGFNSSNLPPHLTYRQQHTFQPIHPGPGILPLGPHHSQQHLPFNMNGPRIPPPFHVNNHLPPHLHQQHPPHHQHMPHQQHRNAHHHLQQQQQQHHHHQQHHRMNGAGDYDEYAGLMTPWQKQWLLNIQTLQLNVGVPYVVDYYYTVYKTRKERRDSESNHSGDRLLDRPESAKLGKDCSESMKSGRERPPSVMGPAKAYTPLQFENSLGKLQCVSVSAPRKLIDMEIMSSDGQEGQSSQRDLKKTKQLLLEIERLYIHLLELEDAFDPQAIEAAAEAAVARALRDPPDPEPEPEKASPEELLQRMTSVLLQGDKILGFMGIRKGKTFLLRLLPHVPPNAGLHFAFWGQVLVGLSAIAKRDQADGLLYRFLPELKRWLSVCDLAHILKLTTSLVAEASLKSKSSRSSLTTAVNSKFGVLALGTILSSTERYLDEITGEQKDRWVEFLSALAGVAETARITEDNSIRRSLPVTPETLQRHLDACGSAITNSRGAFLKRLFLSDSLKTEANVSDKTKRAADSSLPSLIN</sequence>
<keyword evidence="2" id="KW-0963">Cytoplasm</keyword>
<feature type="compositionally biased region" description="Basic residues" evidence="3">
    <location>
        <begin position="362"/>
        <end position="400"/>
    </location>
</feature>
<feature type="region of interest" description="Disordered" evidence="3">
    <location>
        <begin position="362"/>
        <end position="404"/>
    </location>
</feature>
<comment type="subcellular location">
    <subcellularLocation>
        <location evidence="1">Cytoplasm</location>
        <location evidence="1">P-body</location>
    </subcellularLocation>
</comment>
<gene>
    <name evidence="4" type="ORF">ONE63_008020</name>
</gene>
<dbReference type="PANTHER" id="PTHR21551:SF0">
    <property type="entry name" value="PROTEIN ASSOCIATED WITH TOPO II RELATED-1, ISOFORM A"/>
    <property type="match status" value="1"/>
</dbReference>
<dbReference type="GO" id="GO:0000932">
    <property type="term" value="C:P-body"/>
    <property type="evidence" value="ECO:0007669"/>
    <property type="project" value="UniProtKB-SubCell"/>
</dbReference>
<evidence type="ECO:0000256" key="3">
    <source>
        <dbReference type="SAM" id="MobiDB-lite"/>
    </source>
</evidence>
<evidence type="ECO:0000313" key="4">
    <source>
        <dbReference type="EMBL" id="KAJ1528106.1"/>
    </source>
</evidence>
<feature type="region of interest" description="Disordered" evidence="3">
    <location>
        <begin position="449"/>
        <end position="489"/>
    </location>
</feature>
<dbReference type="AlphaFoldDB" id="A0AAV7XUE4"/>
<dbReference type="EMBL" id="JAPTSV010000005">
    <property type="protein sequence ID" value="KAJ1528106.1"/>
    <property type="molecule type" value="Genomic_DNA"/>
</dbReference>
<keyword evidence="5" id="KW-1185">Reference proteome</keyword>
<accession>A0AAV7XUE4</accession>
<dbReference type="GO" id="GO:0000290">
    <property type="term" value="P:deadenylation-dependent decapping of nuclear-transcribed mRNA"/>
    <property type="evidence" value="ECO:0007669"/>
    <property type="project" value="InterPro"/>
</dbReference>
<protein>
    <recommendedName>
        <fullName evidence="6">Protein PAT1 homolog 1-like</fullName>
    </recommendedName>
</protein>
<dbReference type="PANTHER" id="PTHR21551">
    <property type="entry name" value="TOPOISOMERASE II-ASSOCIATED PROTEIN PAT1"/>
    <property type="match status" value="1"/>
</dbReference>
<feature type="region of interest" description="Disordered" evidence="3">
    <location>
        <begin position="212"/>
        <end position="233"/>
    </location>
</feature>
<evidence type="ECO:0000313" key="5">
    <source>
        <dbReference type="Proteomes" id="UP001075354"/>
    </source>
</evidence>